<dbReference type="Pfam" id="PF06305">
    <property type="entry name" value="LapA_dom"/>
    <property type="match status" value="1"/>
</dbReference>
<dbReference type="GO" id="GO:0005886">
    <property type="term" value="C:plasma membrane"/>
    <property type="evidence" value="ECO:0007669"/>
    <property type="project" value="UniProtKB-SubCell"/>
</dbReference>
<evidence type="ECO:0000256" key="1">
    <source>
        <dbReference type="ARBA" id="ARBA00022475"/>
    </source>
</evidence>
<comment type="similarity">
    <text evidence="5">Belongs to the LapA family.</text>
</comment>
<comment type="function">
    <text evidence="5">Involved in the assembly of lipopolysaccharide (LPS).</text>
</comment>
<keyword evidence="1 5" id="KW-1003">Cell membrane</keyword>
<feature type="transmembrane region" description="Helical" evidence="5">
    <location>
        <begin position="60"/>
        <end position="84"/>
    </location>
</feature>
<gene>
    <name evidence="7" type="primary">yciS</name>
    <name evidence="5" type="synonym">lapA</name>
    <name evidence="7" type="ORF">NCTC12026_02026</name>
</gene>
<dbReference type="InterPro" id="IPR010445">
    <property type="entry name" value="LapA_dom"/>
</dbReference>
<dbReference type="Gene3D" id="1.20.1070.10">
    <property type="entry name" value="Rhodopsin 7-helix transmembrane proteins"/>
    <property type="match status" value="1"/>
</dbReference>
<proteinExistence type="inferred from homology"/>
<organism evidence="7 8">
    <name type="scientific">Providencia rustigianii</name>
    <dbReference type="NCBI Taxonomy" id="158850"/>
    <lineage>
        <taxon>Bacteria</taxon>
        <taxon>Pseudomonadati</taxon>
        <taxon>Pseudomonadota</taxon>
        <taxon>Gammaproteobacteria</taxon>
        <taxon>Enterobacterales</taxon>
        <taxon>Morganellaceae</taxon>
        <taxon>Providencia</taxon>
    </lineage>
</organism>
<comment type="caution">
    <text evidence="5">Lacks conserved residue(s) required for the propagation of feature annotation.</text>
</comment>
<dbReference type="Proteomes" id="UP000255129">
    <property type="component" value="Unassembled WGS sequence"/>
</dbReference>
<name>A0A379G3L7_9GAMM</name>
<dbReference type="AlphaFoldDB" id="A0A379G3L7"/>
<evidence type="ECO:0000313" key="8">
    <source>
        <dbReference type="Proteomes" id="UP000255129"/>
    </source>
</evidence>
<evidence type="ECO:0000256" key="5">
    <source>
        <dbReference type="HAMAP-Rule" id="MF_01948"/>
    </source>
</evidence>
<dbReference type="SUPFAM" id="SSF81321">
    <property type="entry name" value="Family A G protein-coupled receptor-like"/>
    <property type="match status" value="1"/>
</dbReference>
<keyword evidence="3 5" id="KW-1133">Transmembrane helix</keyword>
<evidence type="ECO:0000256" key="2">
    <source>
        <dbReference type="ARBA" id="ARBA00022692"/>
    </source>
</evidence>
<reference evidence="7 8" key="1">
    <citation type="submission" date="2018-06" db="EMBL/GenBank/DDBJ databases">
        <authorList>
            <consortium name="Pathogen Informatics"/>
            <person name="Doyle S."/>
        </authorList>
    </citation>
    <scope>NUCLEOTIDE SEQUENCE [LARGE SCALE GENOMIC DNA]</scope>
    <source>
        <strain evidence="7 8">NCTC12026</strain>
    </source>
</reference>
<keyword evidence="4 5" id="KW-0472">Membrane</keyword>
<accession>A0A379G3L7</accession>
<evidence type="ECO:0000256" key="4">
    <source>
        <dbReference type="ARBA" id="ARBA00023136"/>
    </source>
</evidence>
<feature type="domain" description="Lipopolysaccharide assembly protein A" evidence="6">
    <location>
        <begin position="43"/>
        <end position="104"/>
    </location>
</feature>
<keyword evidence="2 5" id="KW-0812">Transmembrane</keyword>
<feature type="transmembrane region" description="Helical" evidence="5">
    <location>
        <begin position="20"/>
        <end position="40"/>
    </location>
</feature>
<protein>
    <recommendedName>
        <fullName evidence="5">Lipopolysaccharide assembly protein A</fullName>
    </recommendedName>
</protein>
<evidence type="ECO:0000256" key="3">
    <source>
        <dbReference type="ARBA" id="ARBA00022989"/>
    </source>
</evidence>
<dbReference type="EMBL" id="UGUA01000002">
    <property type="protein sequence ID" value="SUC35629.1"/>
    <property type="molecule type" value="Genomic_DNA"/>
</dbReference>
<comment type="subcellular location">
    <subcellularLocation>
        <location evidence="5">Cell inner membrane</location>
        <topology evidence="5">Multi-pass membrane protein</topology>
    </subcellularLocation>
</comment>
<keyword evidence="5" id="KW-0997">Cell inner membrane</keyword>
<evidence type="ECO:0000313" key="7">
    <source>
        <dbReference type="EMBL" id="SUC35629.1"/>
    </source>
</evidence>
<dbReference type="InterPro" id="IPR032906">
    <property type="entry name" value="LapA"/>
</dbReference>
<evidence type="ECO:0000259" key="6">
    <source>
        <dbReference type="Pfam" id="PF06305"/>
    </source>
</evidence>
<sequence>MLPYQIDVLEREELITGTNVKYFLILLLAVAIFIVSITLGSSNDQVITFNYLIAKGDFSLSSLLATLFGVGFVLGWLVCAVFYLRTIVSLKNARRKIRRLESQLGAEEKTISDSTELVTPQNKE</sequence>
<dbReference type="HAMAP" id="MF_01948">
    <property type="entry name" value="LPS_assembly_LapA"/>
    <property type="match status" value="1"/>
</dbReference>
<dbReference type="GO" id="GO:0008653">
    <property type="term" value="P:lipopolysaccharide metabolic process"/>
    <property type="evidence" value="ECO:0007669"/>
    <property type="project" value="InterPro"/>
</dbReference>